<name>A0AAD2CEW5_9STRA</name>
<keyword evidence="2" id="KW-0560">Oxidoreductase</keyword>
<evidence type="ECO:0000256" key="2">
    <source>
        <dbReference type="ARBA" id="ARBA00023002"/>
    </source>
</evidence>
<protein>
    <recommendedName>
        <fullName evidence="5">Protochlorophyllide reductase</fullName>
    </recommendedName>
</protein>
<dbReference type="InterPro" id="IPR002347">
    <property type="entry name" value="SDR_fam"/>
</dbReference>
<dbReference type="PANTHER" id="PTHR24320:SF148">
    <property type="entry name" value="NAD(P)-BINDING ROSSMANN-FOLD SUPERFAMILY PROTEIN"/>
    <property type="match status" value="1"/>
</dbReference>
<sequence>MRTSSTATRKCCRQLQTIYPDATLVPIECDLQSFESVKNAIAEIKSKYSETGIYCMACNAGIMATPDKATVDGYDTQMQTNHLSHFLLIEELMEQSR</sequence>
<dbReference type="SUPFAM" id="SSF51735">
    <property type="entry name" value="NAD(P)-binding Rossmann-fold domains"/>
    <property type="match status" value="1"/>
</dbReference>
<dbReference type="EMBL" id="CAKOGP040000202">
    <property type="protein sequence ID" value="CAJ1932087.1"/>
    <property type="molecule type" value="Genomic_DNA"/>
</dbReference>
<dbReference type="Gene3D" id="3.40.50.720">
    <property type="entry name" value="NAD(P)-binding Rossmann-like Domain"/>
    <property type="match status" value="1"/>
</dbReference>
<dbReference type="PANTHER" id="PTHR24320">
    <property type="entry name" value="RETINOL DEHYDROGENASE"/>
    <property type="match status" value="1"/>
</dbReference>
<evidence type="ECO:0000313" key="4">
    <source>
        <dbReference type="Proteomes" id="UP001295423"/>
    </source>
</evidence>
<comment type="similarity">
    <text evidence="1">Belongs to the short-chain dehydrogenases/reductases (SDR) family.</text>
</comment>
<accession>A0AAD2CEW5</accession>
<dbReference type="Proteomes" id="UP001295423">
    <property type="component" value="Unassembled WGS sequence"/>
</dbReference>
<dbReference type="Pfam" id="PF00106">
    <property type="entry name" value="adh_short"/>
    <property type="match status" value="1"/>
</dbReference>
<reference evidence="3" key="1">
    <citation type="submission" date="2023-08" db="EMBL/GenBank/DDBJ databases">
        <authorList>
            <person name="Audoor S."/>
            <person name="Bilcke G."/>
        </authorList>
    </citation>
    <scope>NUCLEOTIDE SEQUENCE</scope>
</reference>
<comment type="caution">
    <text evidence="3">The sequence shown here is derived from an EMBL/GenBank/DDBJ whole genome shotgun (WGS) entry which is preliminary data.</text>
</comment>
<evidence type="ECO:0008006" key="5">
    <source>
        <dbReference type="Google" id="ProtNLM"/>
    </source>
</evidence>
<gene>
    <name evidence="3" type="ORF">CYCCA115_LOCUS2684</name>
</gene>
<proteinExistence type="inferred from homology"/>
<evidence type="ECO:0000256" key="1">
    <source>
        <dbReference type="ARBA" id="ARBA00006484"/>
    </source>
</evidence>
<organism evidence="3 4">
    <name type="scientific">Cylindrotheca closterium</name>
    <dbReference type="NCBI Taxonomy" id="2856"/>
    <lineage>
        <taxon>Eukaryota</taxon>
        <taxon>Sar</taxon>
        <taxon>Stramenopiles</taxon>
        <taxon>Ochrophyta</taxon>
        <taxon>Bacillariophyta</taxon>
        <taxon>Bacillariophyceae</taxon>
        <taxon>Bacillariophycidae</taxon>
        <taxon>Bacillariales</taxon>
        <taxon>Bacillariaceae</taxon>
        <taxon>Cylindrotheca</taxon>
    </lineage>
</organism>
<dbReference type="AlphaFoldDB" id="A0AAD2CEW5"/>
<dbReference type="InterPro" id="IPR036291">
    <property type="entry name" value="NAD(P)-bd_dom_sf"/>
</dbReference>
<keyword evidence="4" id="KW-1185">Reference proteome</keyword>
<evidence type="ECO:0000313" key="3">
    <source>
        <dbReference type="EMBL" id="CAJ1932087.1"/>
    </source>
</evidence>
<dbReference type="GO" id="GO:0016491">
    <property type="term" value="F:oxidoreductase activity"/>
    <property type="evidence" value="ECO:0007669"/>
    <property type="project" value="UniProtKB-KW"/>
</dbReference>